<accession>A0A410JWU8</accession>
<keyword evidence="2" id="KW-1185">Reference proteome</keyword>
<dbReference type="OrthoDB" id="769822at2"/>
<sequence length="158" mass="18698">MSFSALFRREIVNWIGENERKINYISRLPGGFEIWFQCEMACFFNSNNVFFEREVNVYRKADLKADFLLHFDGESYVAELKCQSFYNRGAFYPSIIRDIEKFSQIKREYKDYRKLVFGLITDGYRGELLEYERGEKECELCSIDTRGALGYALISFSP</sequence>
<evidence type="ECO:0000313" key="2">
    <source>
        <dbReference type="Proteomes" id="UP000287502"/>
    </source>
</evidence>
<gene>
    <name evidence="1" type="ORF">EP073_03525</name>
</gene>
<evidence type="ECO:0000313" key="1">
    <source>
        <dbReference type="EMBL" id="QAR32505.1"/>
    </source>
</evidence>
<organism evidence="1 2">
    <name type="scientific">Geovibrio thiophilus</name>
    <dbReference type="NCBI Taxonomy" id="139438"/>
    <lineage>
        <taxon>Bacteria</taxon>
        <taxon>Pseudomonadati</taxon>
        <taxon>Deferribacterota</taxon>
        <taxon>Deferribacteres</taxon>
        <taxon>Deferribacterales</taxon>
        <taxon>Geovibrionaceae</taxon>
        <taxon>Geovibrio</taxon>
    </lineage>
</organism>
<name>A0A410JWU8_9BACT</name>
<dbReference type="KEGG" id="gtl:EP073_03525"/>
<proteinExistence type="predicted"/>
<dbReference type="AlphaFoldDB" id="A0A410JWU8"/>
<reference evidence="1 2" key="1">
    <citation type="submission" date="2019-01" db="EMBL/GenBank/DDBJ databases">
        <title>Geovibrio thiophilus DSM 11263, complete genome.</title>
        <authorList>
            <person name="Spring S."/>
            <person name="Bunk B."/>
            <person name="Sproer C."/>
        </authorList>
    </citation>
    <scope>NUCLEOTIDE SEQUENCE [LARGE SCALE GENOMIC DNA]</scope>
    <source>
        <strain evidence="1 2">DSM 11263</strain>
    </source>
</reference>
<protein>
    <submittedName>
        <fullName evidence="1">Uncharacterized protein</fullName>
    </submittedName>
</protein>
<dbReference type="Proteomes" id="UP000287502">
    <property type="component" value="Chromosome"/>
</dbReference>
<dbReference type="EMBL" id="CP035108">
    <property type="protein sequence ID" value="QAR32505.1"/>
    <property type="molecule type" value="Genomic_DNA"/>
</dbReference>
<dbReference type="RefSeq" id="WP_128465792.1">
    <property type="nucleotide sequence ID" value="NZ_CP035108.1"/>
</dbReference>